<feature type="transmembrane region" description="Helical" evidence="5">
    <location>
        <begin position="337"/>
        <end position="356"/>
    </location>
</feature>
<organism evidence="7 8">
    <name type="scientific">Bradyrhizobium canariense</name>
    <dbReference type="NCBI Taxonomy" id="255045"/>
    <lineage>
        <taxon>Bacteria</taxon>
        <taxon>Pseudomonadati</taxon>
        <taxon>Pseudomonadota</taxon>
        <taxon>Alphaproteobacteria</taxon>
        <taxon>Hyphomicrobiales</taxon>
        <taxon>Nitrobacteraceae</taxon>
        <taxon>Bradyrhizobium</taxon>
    </lineage>
</organism>
<proteinExistence type="predicted"/>
<feature type="transmembrane region" description="Helical" evidence="5">
    <location>
        <begin position="271"/>
        <end position="291"/>
    </location>
</feature>
<evidence type="ECO:0000256" key="1">
    <source>
        <dbReference type="ARBA" id="ARBA00004141"/>
    </source>
</evidence>
<feature type="transmembrane region" description="Helical" evidence="5">
    <location>
        <begin position="169"/>
        <end position="190"/>
    </location>
</feature>
<dbReference type="Gene3D" id="1.20.1720.10">
    <property type="entry name" value="Multidrug resistance protein D"/>
    <property type="match status" value="1"/>
</dbReference>
<evidence type="ECO:0000256" key="5">
    <source>
        <dbReference type="SAM" id="Phobius"/>
    </source>
</evidence>
<dbReference type="AlphaFoldDB" id="A0A1X3FMK2"/>
<evidence type="ECO:0000256" key="3">
    <source>
        <dbReference type="ARBA" id="ARBA00022989"/>
    </source>
</evidence>
<feature type="transmembrane region" description="Helical" evidence="5">
    <location>
        <begin position="407"/>
        <end position="423"/>
    </location>
</feature>
<dbReference type="SUPFAM" id="SSF103473">
    <property type="entry name" value="MFS general substrate transporter"/>
    <property type="match status" value="1"/>
</dbReference>
<dbReference type="GO" id="GO:0022857">
    <property type="term" value="F:transmembrane transporter activity"/>
    <property type="evidence" value="ECO:0007669"/>
    <property type="project" value="InterPro"/>
</dbReference>
<keyword evidence="2 5" id="KW-0812">Transmembrane</keyword>
<dbReference type="RefSeq" id="WP_085361028.1">
    <property type="nucleotide sequence ID" value="NZ_NAFD01000186.1"/>
</dbReference>
<dbReference type="Proteomes" id="UP000193553">
    <property type="component" value="Unassembled WGS sequence"/>
</dbReference>
<evidence type="ECO:0000313" key="7">
    <source>
        <dbReference type="EMBL" id="OSJ01648.1"/>
    </source>
</evidence>
<feature type="transmembrane region" description="Helical" evidence="5">
    <location>
        <begin position="142"/>
        <end position="163"/>
    </location>
</feature>
<accession>A0A1X3FMK2</accession>
<dbReference type="Pfam" id="PF07690">
    <property type="entry name" value="MFS_1"/>
    <property type="match status" value="1"/>
</dbReference>
<feature type="transmembrane region" description="Helical" evidence="5">
    <location>
        <begin position="368"/>
        <end position="387"/>
    </location>
</feature>
<comment type="caution">
    <text evidence="7">The sequence shown here is derived from an EMBL/GenBank/DDBJ whole genome shotgun (WGS) entry which is preliminary data.</text>
</comment>
<feature type="transmembrane region" description="Helical" evidence="5">
    <location>
        <begin position="227"/>
        <end position="250"/>
    </location>
</feature>
<dbReference type="InterPro" id="IPR020846">
    <property type="entry name" value="MFS_dom"/>
</dbReference>
<dbReference type="Gene3D" id="1.20.1250.20">
    <property type="entry name" value="MFS general substrate transporter like domains"/>
    <property type="match status" value="1"/>
</dbReference>
<evidence type="ECO:0000256" key="4">
    <source>
        <dbReference type="ARBA" id="ARBA00023136"/>
    </source>
</evidence>
<feature type="transmembrane region" description="Helical" evidence="5">
    <location>
        <begin position="311"/>
        <end position="330"/>
    </location>
</feature>
<protein>
    <submittedName>
        <fullName evidence="7">MFS transporter</fullName>
    </submittedName>
</protein>
<keyword evidence="4 5" id="KW-0472">Membrane</keyword>
<dbReference type="OrthoDB" id="9771737at2"/>
<dbReference type="CDD" id="cd17503">
    <property type="entry name" value="MFS_LmrB_MDR_like"/>
    <property type="match status" value="1"/>
</dbReference>
<dbReference type="PANTHER" id="PTHR23501:SF174">
    <property type="entry name" value="MULTIDRUG EXPORT PROTEIN EMRB-RELATED"/>
    <property type="match status" value="1"/>
</dbReference>
<feature type="domain" description="Major facilitator superfamily (MFS) profile" evidence="6">
    <location>
        <begin position="17"/>
        <end position="496"/>
    </location>
</feature>
<feature type="transmembrane region" description="Helical" evidence="5">
    <location>
        <begin position="82"/>
        <end position="102"/>
    </location>
</feature>
<sequence>MSTPLPSSTAPGGHHAIAAAALMATYMQAVNISIPNAALPHIQATLSMANDEVGWVFSSYIAASAVTMSITQWLAGRYGRKVVYQAAVTIFVLGLALDALATTSIQFVLARILQGAASGPLAPLSLAILLEATSPVRHARMSLAWTVCSLLGISSGPAIGGWLSEYYGWPSIFYFSLPMTGFIFLTMAQLLREKRAERSRSFDFFGLTTFSVGMIGLQMLLDRGERLEWFASTEIWIEAGASVLGFYLFIVHVMTTKEHFLRTALFRDRNLVLSTVISFALGFVLLPTLALTSPMLEELLNYPVDTTGYMTVPRGVALVGALVLTSLVPAQIDYRPFLVGGMTLVVYANWLMLGYSPAMDWRPVVEAGLLQGAGLGMLLPALARAAFGTLDPKLRPEGSALINLSRLYGSTIGIAVVQLFFYANTQAVHVALAKNLTPYRVAAYVGGSVGKPGLAALNGMVTRQAATVAVIDQFEILMFAMLVMIPLVFFLRKPRPTG</sequence>
<dbReference type="InterPro" id="IPR036259">
    <property type="entry name" value="MFS_trans_sf"/>
</dbReference>
<feature type="transmembrane region" description="Helical" evidence="5">
    <location>
        <begin position="474"/>
        <end position="491"/>
    </location>
</feature>
<dbReference type="EMBL" id="NAFI01000190">
    <property type="protein sequence ID" value="OSJ01648.1"/>
    <property type="molecule type" value="Genomic_DNA"/>
</dbReference>
<reference evidence="7 8" key="1">
    <citation type="submission" date="2017-03" db="EMBL/GenBank/DDBJ databases">
        <title>Whole genome sequences of fourteen strains of Bradyrhizobium canariense and one strain of Bradyrhizobium japonicum isolated from Lupinus (Papilionoideae: Genisteae) species in Algeria.</title>
        <authorList>
            <person name="Crovadore J."/>
            <person name="Chekireb D."/>
            <person name="Brachmann A."/>
            <person name="Chablais R."/>
            <person name="Cochard B."/>
            <person name="Lefort F."/>
        </authorList>
    </citation>
    <scope>NUCLEOTIDE SEQUENCE [LARGE SCALE GENOMIC DNA]</scope>
    <source>
        <strain evidence="7 8">UBMA195</strain>
    </source>
</reference>
<dbReference type="PANTHER" id="PTHR23501">
    <property type="entry name" value="MAJOR FACILITATOR SUPERFAMILY"/>
    <property type="match status" value="1"/>
</dbReference>
<dbReference type="InterPro" id="IPR011701">
    <property type="entry name" value="MFS"/>
</dbReference>
<keyword evidence="3 5" id="KW-1133">Transmembrane helix</keyword>
<dbReference type="GO" id="GO:0005886">
    <property type="term" value="C:plasma membrane"/>
    <property type="evidence" value="ECO:0007669"/>
    <property type="project" value="TreeGrafter"/>
</dbReference>
<evidence type="ECO:0000313" key="8">
    <source>
        <dbReference type="Proteomes" id="UP000193553"/>
    </source>
</evidence>
<gene>
    <name evidence="7" type="ORF">BSZ18_38195</name>
</gene>
<comment type="subcellular location">
    <subcellularLocation>
        <location evidence="1">Membrane</location>
        <topology evidence="1">Multi-pass membrane protein</topology>
    </subcellularLocation>
</comment>
<feature type="transmembrane region" description="Helical" evidence="5">
    <location>
        <begin position="108"/>
        <end position="130"/>
    </location>
</feature>
<feature type="transmembrane region" description="Helical" evidence="5">
    <location>
        <begin position="55"/>
        <end position="75"/>
    </location>
</feature>
<evidence type="ECO:0000259" key="6">
    <source>
        <dbReference type="PROSITE" id="PS50850"/>
    </source>
</evidence>
<dbReference type="PROSITE" id="PS50850">
    <property type="entry name" value="MFS"/>
    <property type="match status" value="1"/>
</dbReference>
<name>A0A1X3FMK2_9BRAD</name>
<feature type="transmembrane region" description="Helical" evidence="5">
    <location>
        <begin position="202"/>
        <end position="221"/>
    </location>
</feature>
<evidence type="ECO:0000256" key="2">
    <source>
        <dbReference type="ARBA" id="ARBA00022692"/>
    </source>
</evidence>